<evidence type="ECO:0000313" key="4">
    <source>
        <dbReference type="Proteomes" id="UP000825002"/>
    </source>
</evidence>
<gene>
    <name evidence="3" type="ORF">GZH46_01654</name>
</gene>
<evidence type="ECO:0000313" key="3">
    <source>
        <dbReference type="EMBL" id="KAG9509819.1"/>
    </source>
</evidence>
<feature type="compositionally biased region" description="Basic and acidic residues" evidence="1">
    <location>
        <begin position="535"/>
        <end position="545"/>
    </location>
</feature>
<evidence type="ECO:0000256" key="2">
    <source>
        <dbReference type="SAM" id="SignalP"/>
    </source>
</evidence>
<name>A0ABQ7S8R8_9ACAR</name>
<keyword evidence="2" id="KW-0732">Signal</keyword>
<sequence length="556" mass="62485">MRGQKSPSMISLLYTLFIWQFVGANRSQIYDTKSIVIPSLIEHQQASHYLLNTKSMQVKQKRHDDNDIYLKKIIADIEHHCLAHLTADGPHYQAASQLIELIVSSNSKSNNNHHNQDDYRKINNKNKSSIKNDEQLFLINNYCDLPSNDNDNNNNNDSNDVSNNDNKQSISLATVIGNELVELGVNVHKCLCSMLGMTASNGQRRLISRPNLNQLESTDKSIIKWPPSDCITENCMLQQQLRKRRNVSGNQGHHQGIESASLVSGLECIDSNESIDSLDYDQSTDHGTKALNNGNNNKCRPRQQDSLIDFGEAIARQFAQLIAAERAARGATKREHYYDTHYSDVTSNNQQYSTSDDNKQQGSSGTGNDKQVFTNLWPDPKSYVDYSFTHKTLHQHANTDNDNDNDNGDGNDNDSTDVSDNNSADRNIVTRISKRRNNDYNDKLSSYSYRHNENKIMPSEYLMTNSNKRHSSTSSTSGAQHPLMVSSVMDLLRAKVIAEGRRKISPLDSIVVEPAAAQMNLIELGGQTIAATNRDNNKEKNRRPNSDNNNLLMVIG</sequence>
<organism evidence="3 4">
    <name type="scientific">Fragariocoptes setiger</name>
    <dbReference type="NCBI Taxonomy" id="1670756"/>
    <lineage>
        <taxon>Eukaryota</taxon>
        <taxon>Metazoa</taxon>
        <taxon>Ecdysozoa</taxon>
        <taxon>Arthropoda</taxon>
        <taxon>Chelicerata</taxon>
        <taxon>Arachnida</taxon>
        <taxon>Acari</taxon>
        <taxon>Acariformes</taxon>
        <taxon>Trombidiformes</taxon>
        <taxon>Prostigmata</taxon>
        <taxon>Eupodina</taxon>
        <taxon>Eriophyoidea</taxon>
        <taxon>Phytoptidae</taxon>
        <taxon>Fragariocoptes</taxon>
    </lineage>
</organism>
<comment type="caution">
    <text evidence="3">The sequence shown here is derived from an EMBL/GenBank/DDBJ whole genome shotgun (WGS) entry which is preliminary data.</text>
</comment>
<feature type="region of interest" description="Disordered" evidence="1">
    <location>
        <begin position="532"/>
        <end position="556"/>
    </location>
</feature>
<accession>A0ABQ7S8R8</accession>
<keyword evidence="4" id="KW-1185">Reference proteome</keyword>
<evidence type="ECO:0000256" key="1">
    <source>
        <dbReference type="SAM" id="MobiDB-lite"/>
    </source>
</evidence>
<dbReference type="PANTHER" id="PTHR23353:SF23">
    <property type="entry name" value="PROTEIN HAIRLESS"/>
    <property type="match status" value="1"/>
</dbReference>
<dbReference type="InterPro" id="IPR053019">
    <property type="entry name" value="GATA_zinc_finger"/>
</dbReference>
<dbReference type="Proteomes" id="UP000825002">
    <property type="component" value="Unassembled WGS sequence"/>
</dbReference>
<feature type="compositionally biased region" description="Acidic residues" evidence="1">
    <location>
        <begin position="401"/>
        <end position="417"/>
    </location>
</feature>
<feature type="region of interest" description="Disordered" evidence="1">
    <location>
        <begin position="395"/>
        <end position="428"/>
    </location>
</feature>
<dbReference type="PANTHER" id="PTHR23353">
    <property type="entry name" value="RAB-GAP/TBC-RELATED"/>
    <property type="match status" value="1"/>
</dbReference>
<feature type="chain" id="PRO_5045160117" evidence="2">
    <location>
        <begin position="25"/>
        <end position="556"/>
    </location>
</feature>
<proteinExistence type="predicted"/>
<feature type="region of interest" description="Disordered" evidence="1">
    <location>
        <begin position="343"/>
        <end position="376"/>
    </location>
</feature>
<protein>
    <submittedName>
        <fullName evidence="3">Uncharacterized protein</fullName>
    </submittedName>
</protein>
<feature type="compositionally biased region" description="Polar residues" evidence="1">
    <location>
        <begin position="546"/>
        <end position="556"/>
    </location>
</feature>
<feature type="signal peptide" evidence="2">
    <location>
        <begin position="1"/>
        <end position="24"/>
    </location>
</feature>
<reference evidence="3 4" key="1">
    <citation type="submission" date="2020-10" db="EMBL/GenBank/DDBJ databases">
        <authorList>
            <person name="Klimov P.B."/>
            <person name="Dyachkov S.M."/>
            <person name="Chetverikov P.E."/>
        </authorList>
    </citation>
    <scope>NUCLEOTIDE SEQUENCE [LARGE SCALE GENOMIC DNA]</scope>
    <source>
        <strain evidence="3">BMOC 18-1129-001#AD2665</strain>
        <tissue evidence="3">Entire mites</tissue>
    </source>
</reference>
<dbReference type="EMBL" id="JAIFTH010000322">
    <property type="protein sequence ID" value="KAG9509819.1"/>
    <property type="molecule type" value="Genomic_DNA"/>
</dbReference>
<feature type="compositionally biased region" description="Polar residues" evidence="1">
    <location>
        <begin position="343"/>
        <end position="374"/>
    </location>
</feature>